<reference evidence="8 9" key="1">
    <citation type="journal article" date="2019" name="Appl. Microbiol. Biotechnol.">
        <title>Genome sequence of Isaria javanica and comparative genome analysis insights into family S53 peptidase evolution in fungal entomopathogens.</title>
        <authorList>
            <person name="Lin R."/>
            <person name="Zhang X."/>
            <person name="Xin B."/>
            <person name="Zou M."/>
            <person name="Gao Y."/>
            <person name="Qin F."/>
            <person name="Hu Q."/>
            <person name="Xie B."/>
            <person name="Cheng X."/>
        </authorList>
    </citation>
    <scope>NUCLEOTIDE SEQUENCE [LARGE SCALE GENOMIC DNA]</scope>
    <source>
        <strain evidence="8 9">IJ1G</strain>
    </source>
</reference>
<feature type="domain" description="GFO/IDH/MocA-like oxidoreductase" evidence="7">
    <location>
        <begin position="164"/>
        <end position="236"/>
    </location>
</feature>
<dbReference type="STRING" id="43265.A0A545VWQ3"/>
<dbReference type="InterPro" id="IPR055170">
    <property type="entry name" value="GFO_IDH_MocA-like_dom"/>
</dbReference>
<dbReference type="InterPro" id="IPR036291">
    <property type="entry name" value="NAD(P)-bd_dom_sf"/>
</dbReference>
<dbReference type="Gene3D" id="3.40.50.720">
    <property type="entry name" value="NAD(P)-binding Rossmann-like Domain"/>
    <property type="match status" value="1"/>
</dbReference>
<comment type="similarity">
    <text evidence="1">Belongs to the Gfo/Idh/MocA family.</text>
</comment>
<evidence type="ECO:0000256" key="2">
    <source>
        <dbReference type="ARBA" id="ARBA00023002"/>
    </source>
</evidence>
<dbReference type="InterPro" id="IPR050984">
    <property type="entry name" value="Gfo/Idh/MocA_domain"/>
</dbReference>
<comment type="caution">
    <text evidence="8">The sequence shown here is derived from an EMBL/GenBank/DDBJ whole genome shotgun (WGS) entry which is preliminary data.</text>
</comment>
<keyword evidence="2" id="KW-0560">Oxidoreductase</keyword>
<dbReference type="GO" id="GO:0000166">
    <property type="term" value="F:nucleotide binding"/>
    <property type="evidence" value="ECO:0007669"/>
    <property type="project" value="InterPro"/>
</dbReference>
<organism evidence="8 9">
    <name type="scientific">Cordyceps javanica</name>
    <dbReference type="NCBI Taxonomy" id="43265"/>
    <lineage>
        <taxon>Eukaryota</taxon>
        <taxon>Fungi</taxon>
        <taxon>Dikarya</taxon>
        <taxon>Ascomycota</taxon>
        <taxon>Pezizomycotina</taxon>
        <taxon>Sordariomycetes</taxon>
        <taxon>Hypocreomycetidae</taxon>
        <taxon>Hypocreales</taxon>
        <taxon>Cordycipitaceae</taxon>
        <taxon>Cordyceps</taxon>
    </lineage>
</organism>
<evidence type="ECO:0000313" key="8">
    <source>
        <dbReference type="EMBL" id="TQV94262.1"/>
    </source>
</evidence>
<evidence type="ECO:0000313" key="9">
    <source>
        <dbReference type="Proteomes" id="UP000315783"/>
    </source>
</evidence>
<dbReference type="Gene3D" id="3.30.360.10">
    <property type="entry name" value="Dihydrodipicolinate Reductase, domain 2"/>
    <property type="match status" value="1"/>
</dbReference>
<evidence type="ECO:0000256" key="5">
    <source>
        <dbReference type="ARBA" id="ARBA00049233"/>
    </source>
</evidence>
<sequence length="413" mass="45298">MTLAELVLRLHNWRHGVAKHKAATRKTVRPLRAGALSAASINWMAFFDPVDSHPDIVLRAVAARSLAKAQAQIDSYGLGGSVRAYGSYEELAADPDIDVVYIGLINCYHVEWAIKCMEGGKHVLLEKPAVTHAAEFDLLKACSDRTGKVVLEAMHWLFHPAAHAVKSLIESGKYGAVRSVNSRMTLHSGILTPNDPRFKYEYAGGASMDLIYVVSAAAYFSGLKPESTVAIQKATPRLSGTDPLVDEAMVTELSIKASDSSPAAVSCSLRCDLRQPKLLHLVPKMWESVPVCTVELDKAQIYFETFVGSHLSHSIVVNLKDEQGKLTGEKETLASFKGGSVWGEMGERWWTSYRYQLEAFVRVVRAVDNGDGKAVEGFQPWLSLEESKAVMAVVDAIYDKAGLPRRKSAPQKE</sequence>
<evidence type="ECO:0000259" key="6">
    <source>
        <dbReference type="Pfam" id="PF01408"/>
    </source>
</evidence>
<dbReference type="InterPro" id="IPR000683">
    <property type="entry name" value="Gfo/Idh/MocA-like_OxRdtase_N"/>
</dbReference>
<dbReference type="OrthoDB" id="6417021at2759"/>
<evidence type="ECO:0000256" key="4">
    <source>
        <dbReference type="ARBA" id="ARBA00042988"/>
    </source>
</evidence>
<dbReference type="SUPFAM" id="SSF55347">
    <property type="entry name" value="Glyceraldehyde-3-phosphate dehydrogenase-like, C-terminal domain"/>
    <property type="match status" value="1"/>
</dbReference>
<dbReference type="Proteomes" id="UP000315783">
    <property type="component" value="Unassembled WGS sequence"/>
</dbReference>
<dbReference type="EMBL" id="SPUK01000010">
    <property type="protein sequence ID" value="TQV94262.1"/>
    <property type="molecule type" value="Genomic_DNA"/>
</dbReference>
<evidence type="ECO:0000259" key="7">
    <source>
        <dbReference type="Pfam" id="PF22725"/>
    </source>
</evidence>
<dbReference type="Pfam" id="PF01408">
    <property type="entry name" value="GFO_IDH_MocA"/>
    <property type="match status" value="1"/>
</dbReference>
<feature type="domain" description="Gfo/Idh/MocA-like oxidoreductase N-terminal" evidence="6">
    <location>
        <begin position="52"/>
        <end position="151"/>
    </location>
</feature>
<proteinExistence type="inferred from homology"/>
<dbReference type="EC" id="1.1.1.179" evidence="3"/>
<dbReference type="PANTHER" id="PTHR22604">
    <property type="entry name" value="OXIDOREDUCTASES"/>
    <property type="match status" value="1"/>
</dbReference>
<name>A0A545VWQ3_9HYPO</name>
<dbReference type="AlphaFoldDB" id="A0A545VWQ3"/>
<evidence type="ECO:0000256" key="3">
    <source>
        <dbReference type="ARBA" id="ARBA00038984"/>
    </source>
</evidence>
<accession>A0A545VWQ3</accession>
<comment type="catalytic activity">
    <reaction evidence="5">
        <text>D-xylose + NADP(+) = D-xylono-1,5-lactone + NADPH + H(+)</text>
        <dbReference type="Rhea" id="RHEA:22000"/>
        <dbReference type="ChEBI" id="CHEBI:15378"/>
        <dbReference type="ChEBI" id="CHEBI:15867"/>
        <dbReference type="ChEBI" id="CHEBI:53455"/>
        <dbReference type="ChEBI" id="CHEBI:57783"/>
        <dbReference type="ChEBI" id="CHEBI:58349"/>
        <dbReference type="EC" id="1.1.1.179"/>
    </reaction>
</comment>
<dbReference type="GO" id="GO:0047837">
    <property type="term" value="F:D-xylose 1-dehydrogenase (NADP+) activity"/>
    <property type="evidence" value="ECO:0007669"/>
    <property type="project" value="UniProtKB-EC"/>
</dbReference>
<keyword evidence="9" id="KW-1185">Reference proteome</keyword>
<evidence type="ECO:0000256" key="1">
    <source>
        <dbReference type="ARBA" id="ARBA00010928"/>
    </source>
</evidence>
<gene>
    <name evidence="8" type="ORF">IF1G_07141</name>
</gene>
<dbReference type="SUPFAM" id="SSF51735">
    <property type="entry name" value="NAD(P)-binding Rossmann-fold domains"/>
    <property type="match status" value="1"/>
</dbReference>
<protein>
    <recommendedName>
        <fullName evidence="3">D-xylose 1-dehydrogenase (NADP(+), D-xylono-1,5-lactone-forming)</fullName>
        <ecNumber evidence="3">1.1.1.179</ecNumber>
    </recommendedName>
    <alternativeName>
        <fullName evidence="4">D-xylose-NADP dehydrogenase</fullName>
    </alternativeName>
</protein>
<dbReference type="Pfam" id="PF22725">
    <property type="entry name" value="GFO_IDH_MocA_C3"/>
    <property type="match status" value="1"/>
</dbReference>
<dbReference type="PANTHER" id="PTHR22604:SF105">
    <property type="entry name" value="TRANS-1,2-DIHYDROBENZENE-1,2-DIOL DEHYDROGENASE"/>
    <property type="match status" value="1"/>
</dbReference>